<dbReference type="Gene3D" id="3.30.360.10">
    <property type="entry name" value="Dihydrodipicolinate Reductase, domain 2"/>
    <property type="match status" value="1"/>
</dbReference>
<feature type="domain" description="Gfo/Idh/MocA-like oxidoreductase N-terminal" evidence="6">
    <location>
        <begin position="27"/>
        <end position="134"/>
    </location>
</feature>
<feature type="non-terminal residue" evidence="8">
    <location>
        <position position="425"/>
    </location>
</feature>
<dbReference type="InterPro" id="IPR000683">
    <property type="entry name" value="Gfo/Idh/MocA-like_OxRdtase_N"/>
</dbReference>
<evidence type="ECO:0000313" key="8">
    <source>
        <dbReference type="EMBL" id="RFU29927.1"/>
    </source>
</evidence>
<keyword evidence="2" id="KW-0560">Oxidoreductase</keyword>
<evidence type="ECO:0000256" key="2">
    <source>
        <dbReference type="ARBA" id="ARBA00023002"/>
    </source>
</evidence>
<dbReference type="Pfam" id="PF01408">
    <property type="entry name" value="GFO_IDH_MocA"/>
    <property type="match status" value="1"/>
</dbReference>
<dbReference type="EMBL" id="NCSJ02000113">
    <property type="protein sequence ID" value="RFU29927.1"/>
    <property type="molecule type" value="Genomic_DNA"/>
</dbReference>
<evidence type="ECO:0000313" key="9">
    <source>
        <dbReference type="Proteomes" id="UP000258309"/>
    </source>
</evidence>
<comment type="catalytic activity">
    <reaction evidence="5">
        <text>D-xylose + NADP(+) = D-xylono-1,5-lactone + NADPH + H(+)</text>
        <dbReference type="Rhea" id="RHEA:22000"/>
        <dbReference type="ChEBI" id="CHEBI:15378"/>
        <dbReference type="ChEBI" id="CHEBI:15867"/>
        <dbReference type="ChEBI" id="CHEBI:53455"/>
        <dbReference type="ChEBI" id="CHEBI:57783"/>
        <dbReference type="ChEBI" id="CHEBI:58349"/>
        <dbReference type="EC" id="1.1.1.179"/>
    </reaction>
</comment>
<proteinExistence type="inferred from homology"/>
<comment type="similarity">
    <text evidence="1">Belongs to the Gfo/Idh/MocA family.</text>
</comment>
<protein>
    <recommendedName>
        <fullName evidence="3">D-xylose 1-dehydrogenase (NADP(+), D-xylono-1,5-lactone-forming)</fullName>
        <ecNumber evidence="3">1.1.1.179</ecNumber>
    </recommendedName>
    <alternativeName>
        <fullName evidence="4">D-xylose-NADP dehydrogenase</fullName>
    </alternativeName>
</protein>
<dbReference type="AlphaFoldDB" id="A0A3E2H9F4"/>
<dbReference type="EC" id="1.1.1.179" evidence="3"/>
<evidence type="ECO:0000256" key="5">
    <source>
        <dbReference type="ARBA" id="ARBA00049233"/>
    </source>
</evidence>
<dbReference type="GO" id="GO:0000166">
    <property type="term" value="F:nucleotide binding"/>
    <property type="evidence" value="ECO:0007669"/>
    <property type="project" value="InterPro"/>
</dbReference>
<dbReference type="SUPFAM" id="SSF55347">
    <property type="entry name" value="Glyceraldehyde-3-phosphate dehydrogenase-like, C-terminal domain"/>
    <property type="match status" value="1"/>
</dbReference>
<comment type="caution">
    <text evidence="8">The sequence shown here is derived from an EMBL/GenBank/DDBJ whole genome shotgun (WGS) entry which is preliminary data.</text>
</comment>
<dbReference type="PANTHER" id="PTHR22604">
    <property type="entry name" value="OXIDOREDUCTASES"/>
    <property type="match status" value="1"/>
</dbReference>
<organism evidence="8 9">
    <name type="scientific">Scytalidium lignicola</name>
    <name type="common">Hyphomycete</name>
    <dbReference type="NCBI Taxonomy" id="5539"/>
    <lineage>
        <taxon>Eukaryota</taxon>
        <taxon>Fungi</taxon>
        <taxon>Dikarya</taxon>
        <taxon>Ascomycota</taxon>
        <taxon>Pezizomycotina</taxon>
        <taxon>Leotiomycetes</taxon>
        <taxon>Leotiomycetes incertae sedis</taxon>
        <taxon>Scytalidium</taxon>
    </lineage>
</organism>
<feature type="non-terminal residue" evidence="8">
    <location>
        <position position="1"/>
    </location>
</feature>
<dbReference type="PANTHER" id="PTHR22604:SF105">
    <property type="entry name" value="TRANS-1,2-DIHYDROBENZENE-1,2-DIOL DEHYDROGENASE"/>
    <property type="match status" value="1"/>
</dbReference>
<dbReference type="GO" id="GO:0047837">
    <property type="term" value="F:D-xylose 1-dehydrogenase (NADP+) activity"/>
    <property type="evidence" value="ECO:0007669"/>
    <property type="project" value="UniProtKB-EC"/>
</dbReference>
<evidence type="ECO:0000256" key="4">
    <source>
        <dbReference type="ARBA" id="ARBA00042988"/>
    </source>
</evidence>
<evidence type="ECO:0000256" key="3">
    <source>
        <dbReference type="ARBA" id="ARBA00038984"/>
    </source>
</evidence>
<sequence>MSGFFGFVSRTWAVLYPPQLHKVEGALRIGLLGASNIAPMAIITPARSHPEVIIAAVAARDEKKAQAYAKKHGIPIVHKSYQDMLNDSSIDAVYVPLPNGLHYEWSLKALKAGKHVLLEKPSTSNAAEAAALFRHDILKQPNAPVLLEAFHIRFHPAWKLFLSFLDRPNIASVHVISIMPAGIFPKDDIRFIYDLSGGTLMDLGTYNVLCLRQIFGTEPEECIEAIPRLMPKGFDQKCDEGFKIKYRFPNGAVGEMECDLASRGGWPLPWLTGSLPTLSLPKCSVVHREVIVKDESLAADNGLEHVAVKKVVMLNMFVPHFWHKIEVEEIHTIRDASTKVVKKTWKVKSYHKRYIWSKTAAEEQWPGEEHWSTYRYQLEEFVNHVKGREGSGIWMDSEDSVRQMAMIDSAYEKAGLPLRPTSTYK</sequence>
<name>A0A3E2H9F4_SCYLI</name>
<gene>
    <name evidence="8" type="ORF">B7463_g6402</name>
</gene>
<dbReference type="OMA" id="YQFHPAW"/>
<dbReference type="Pfam" id="PF22725">
    <property type="entry name" value="GFO_IDH_MocA_C3"/>
    <property type="match status" value="1"/>
</dbReference>
<accession>A0A3E2H9F4</accession>
<feature type="domain" description="GFO/IDH/MocA-like oxidoreductase" evidence="7">
    <location>
        <begin position="185"/>
        <end position="266"/>
    </location>
</feature>
<dbReference type="STRING" id="5539.A0A3E2H9F4"/>
<dbReference type="InterPro" id="IPR055170">
    <property type="entry name" value="GFO_IDH_MocA-like_dom"/>
</dbReference>
<reference evidence="8 9" key="1">
    <citation type="submission" date="2018-05" db="EMBL/GenBank/DDBJ databases">
        <title>Draft genome sequence of Scytalidium lignicola DSM 105466, a ubiquitous saprotrophic fungus.</title>
        <authorList>
            <person name="Buettner E."/>
            <person name="Gebauer A.M."/>
            <person name="Hofrichter M."/>
            <person name="Liers C."/>
            <person name="Kellner H."/>
        </authorList>
    </citation>
    <scope>NUCLEOTIDE SEQUENCE [LARGE SCALE GENOMIC DNA]</scope>
    <source>
        <strain evidence="8 9">DSM 105466</strain>
    </source>
</reference>
<dbReference type="Gene3D" id="3.40.50.720">
    <property type="entry name" value="NAD(P)-binding Rossmann-like Domain"/>
    <property type="match status" value="1"/>
</dbReference>
<dbReference type="SUPFAM" id="SSF51735">
    <property type="entry name" value="NAD(P)-binding Rossmann-fold domains"/>
    <property type="match status" value="1"/>
</dbReference>
<evidence type="ECO:0000259" key="7">
    <source>
        <dbReference type="Pfam" id="PF22725"/>
    </source>
</evidence>
<dbReference type="InterPro" id="IPR036291">
    <property type="entry name" value="NAD(P)-bd_dom_sf"/>
</dbReference>
<evidence type="ECO:0000259" key="6">
    <source>
        <dbReference type="Pfam" id="PF01408"/>
    </source>
</evidence>
<dbReference type="Proteomes" id="UP000258309">
    <property type="component" value="Unassembled WGS sequence"/>
</dbReference>
<keyword evidence="9" id="KW-1185">Reference proteome</keyword>
<dbReference type="InterPro" id="IPR050984">
    <property type="entry name" value="Gfo/Idh/MocA_domain"/>
</dbReference>
<evidence type="ECO:0000256" key="1">
    <source>
        <dbReference type="ARBA" id="ARBA00010928"/>
    </source>
</evidence>
<dbReference type="OrthoDB" id="6417021at2759"/>